<dbReference type="PANTHER" id="PTHR10380:SF200">
    <property type="entry name" value="CUTICULAR PROTEIN 49AB-RELATED"/>
    <property type="match status" value="1"/>
</dbReference>
<dbReference type="PROSITE" id="PS51155">
    <property type="entry name" value="CHIT_BIND_RR_2"/>
    <property type="match status" value="1"/>
</dbReference>
<evidence type="ECO:0000256" key="1">
    <source>
        <dbReference type="ARBA" id="ARBA00022460"/>
    </source>
</evidence>
<dbReference type="PROSITE" id="PS00233">
    <property type="entry name" value="CHIT_BIND_RR_1"/>
    <property type="match status" value="1"/>
</dbReference>
<dbReference type="EMBL" id="OU963902">
    <property type="protein sequence ID" value="CAH2992170.1"/>
    <property type="molecule type" value="Genomic_DNA"/>
</dbReference>
<name>A0ABN8L919_CHISP</name>
<dbReference type="PANTHER" id="PTHR10380">
    <property type="entry name" value="CUTICLE PROTEIN"/>
    <property type="match status" value="1"/>
</dbReference>
<accession>A0ABN8L919</accession>
<keyword evidence="5" id="KW-1185">Reference proteome</keyword>
<gene>
    <name evidence="4" type="ORF">CHILSU_LOCUS11145</name>
</gene>
<protein>
    <submittedName>
        <fullName evidence="4">Uncharacterized protein</fullName>
    </submittedName>
</protein>
<keyword evidence="1 3" id="KW-0193">Cuticle</keyword>
<dbReference type="InterPro" id="IPR000618">
    <property type="entry name" value="Insect_cuticle"/>
</dbReference>
<dbReference type="Proteomes" id="UP001153292">
    <property type="component" value="Chromosome 9"/>
</dbReference>
<keyword evidence="2" id="KW-0732">Signal</keyword>
<proteinExistence type="predicted"/>
<evidence type="ECO:0000256" key="3">
    <source>
        <dbReference type="PROSITE-ProRule" id="PRU00497"/>
    </source>
</evidence>
<dbReference type="Pfam" id="PF00379">
    <property type="entry name" value="Chitin_bind_4"/>
    <property type="match status" value="1"/>
</dbReference>
<evidence type="ECO:0000313" key="5">
    <source>
        <dbReference type="Proteomes" id="UP001153292"/>
    </source>
</evidence>
<evidence type="ECO:0000256" key="2">
    <source>
        <dbReference type="ARBA" id="ARBA00022729"/>
    </source>
</evidence>
<organism evidence="4 5">
    <name type="scientific">Chilo suppressalis</name>
    <name type="common">Asiatic rice borer moth</name>
    <dbReference type="NCBI Taxonomy" id="168631"/>
    <lineage>
        <taxon>Eukaryota</taxon>
        <taxon>Metazoa</taxon>
        <taxon>Ecdysozoa</taxon>
        <taxon>Arthropoda</taxon>
        <taxon>Hexapoda</taxon>
        <taxon>Insecta</taxon>
        <taxon>Pterygota</taxon>
        <taxon>Neoptera</taxon>
        <taxon>Endopterygota</taxon>
        <taxon>Lepidoptera</taxon>
        <taxon>Glossata</taxon>
        <taxon>Ditrysia</taxon>
        <taxon>Pyraloidea</taxon>
        <taxon>Crambidae</taxon>
        <taxon>Crambinae</taxon>
        <taxon>Chilo</taxon>
    </lineage>
</organism>
<dbReference type="InterPro" id="IPR031311">
    <property type="entry name" value="CHIT_BIND_RR_consensus"/>
</dbReference>
<dbReference type="PRINTS" id="PR00947">
    <property type="entry name" value="CUTICLE"/>
</dbReference>
<sequence length="326" mass="36716">MPGRRIKFTLSASQLYISCNKYSIFDFDDCIKRIDRDSISSFDYIEKRMKSTVLAVLVLATLSSSYGEDDGQYRPELYGGDDGKYRPSKEGLYYDPYYRTYKSLLIRNGKYDPIYTAYQPVYVKAYNPYQQLLTPFVKYGDQNSLDQYHLTSPVSPVTYRPPVVPVVSVNPIVYSSTPQPVVFASTRKPVIASPVEPFAFASAPKPVFSSSIKPIIYSSTVKPLIHPAPGKSIYSYSPIYAKNFKDYEANARIIKQENDIDPNGYHYAYETENGINAEESGVVSSSASGTKPRGFFEYIGDDGLKYRVDYTADENGFHPSGTHLPQ</sequence>
<evidence type="ECO:0000313" key="4">
    <source>
        <dbReference type="EMBL" id="CAH2992170.1"/>
    </source>
</evidence>
<reference evidence="4" key="1">
    <citation type="submission" date="2021-12" db="EMBL/GenBank/DDBJ databases">
        <authorList>
            <person name="King R."/>
        </authorList>
    </citation>
    <scope>NUCLEOTIDE SEQUENCE</scope>
</reference>
<dbReference type="InterPro" id="IPR050468">
    <property type="entry name" value="Cuticle_Struct_Prot"/>
</dbReference>